<dbReference type="PANTHER" id="PTHR23354:SF131">
    <property type="entry name" value="MTOR-ASSOCIATED PROTEIN MEAK7"/>
    <property type="match status" value="1"/>
</dbReference>
<accession>A0AAV7KXY5</accession>
<dbReference type="PROSITE" id="PS51886">
    <property type="entry name" value="TLDC"/>
    <property type="match status" value="1"/>
</dbReference>
<feature type="region of interest" description="Disordered" evidence="10">
    <location>
        <begin position="415"/>
        <end position="437"/>
    </location>
</feature>
<keyword evidence="5" id="KW-0472">Membrane</keyword>
<dbReference type="EMBL" id="JANPWB010000016">
    <property type="protein sequence ID" value="KAJ1084120.1"/>
    <property type="molecule type" value="Genomic_DNA"/>
</dbReference>
<keyword evidence="6" id="KW-0458">Lysosome</keyword>
<dbReference type="AlphaFoldDB" id="A0AAV7KXY5"/>
<keyword evidence="4" id="KW-0963">Cytoplasm</keyword>
<comment type="subcellular location">
    <subcellularLocation>
        <location evidence="3">Cytoplasm</location>
    </subcellularLocation>
    <subcellularLocation>
        <location evidence="2">Lysosome</location>
    </subcellularLocation>
    <subcellularLocation>
        <location evidence="1">Membrane</location>
    </subcellularLocation>
</comment>
<evidence type="ECO:0000313" key="13">
    <source>
        <dbReference type="Proteomes" id="UP001066276"/>
    </source>
</evidence>
<evidence type="ECO:0000256" key="4">
    <source>
        <dbReference type="ARBA" id="ARBA00022490"/>
    </source>
</evidence>
<evidence type="ECO:0000256" key="2">
    <source>
        <dbReference type="ARBA" id="ARBA00004371"/>
    </source>
</evidence>
<evidence type="ECO:0000256" key="5">
    <source>
        <dbReference type="ARBA" id="ARBA00023136"/>
    </source>
</evidence>
<comment type="caution">
    <text evidence="12">The sequence shown here is derived from an EMBL/GenBank/DDBJ whole genome shotgun (WGS) entry which is preliminary data.</text>
</comment>
<proteinExistence type="predicted"/>
<name>A0AAV7KXY5_PLEWA</name>
<dbReference type="Proteomes" id="UP001066276">
    <property type="component" value="Chromosome 12"/>
</dbReference>
<evidence type="ECO:0000256" key="7">
    <source>
        <dbReference type="ARBA" id="ARBA00039594"/>
    </source>
</evidence>
<feature type="compositionally biased region" description="Basic and acidic residues" evidence="10">
    <location>
        <begin position="420"/>
        <end position="431"/>
    </location>
</feature>
<evidence type="ECO:0000256" key="3">
    <source>
        <dbReference type="ARBA" id="ARBA00004496"/>
    </source>
</evidence>
<evidence type="ECO:0000256" key="10">
    <source>
        <dbReference type="SAM" id="MobiDB-lite"/>
    </source>
</evidence>
<feature type="domain" description="TLDc" evidence="11">
    <location>
        <begin position="221"/>
        <end position="389"/>
    </location>
</feature>
<dbReference type="GO" id="GO:0031929">
    <property type="term" value="P:TOR signaling"/>
    <property type="evidence" value="ECO:0007669"/>
    <property type="project" value="TreeGrafter"/>
</dbReference>
<evidence type="ECO:0000256" key="9">
    <source>
        <dbReference type="ARBA" id="ARBA00042134"/>
    </source>
</evidence>
<dbReference type="GO" id="GO:0005634">
    <property type="term" value="C:nucleus"/>
    <property type="evidence" value="ECO:0007669"/>
    <property type="project" value="TreeGrafter"/>
</dbReference>
<organism evidence="12 13">
    <name type="scientific">Pleurodeles waltl</name>
    <name type="common">Iberian ribbed newt</name>
    <dbReference type="NCBI Taxonomy" id="8319"/>
    <lineage>
        <taxon>Eukaryota</taxon>
        <taxon>Metazoa</taxon>
        <taxon>Chordata</taxon>
        <taxon>Craniata</taxon>
        <taxon>Vertebrata</taxon>
        <taxon>Euteleostomi</taxon>
        <taxon>Amphibia</taxon>
        <taxon>Batrachia</taxon>
        <taxon>Caudata</taxon>
        <taxon>Salamandroidea</taxon>
        <taxon>Salamandridae</taxon>
        <taxon>Pleurodelinae</taxon>
        <taxon>Pleurodeles</taxon>
    </lineage>
</organism>
<protein>
    <recommendedName>
        <fullName evidence="7">MTOR-associated protein MEAK7</fullName>
    </recommendedName>
    <alternativeName>
        <fullName evidence="9">TBC/LysM-associated domain-containing protein 1</fullName>
    </alternativeName>
    <alternativeName>
        <fullName evidence="8">TLD domain-containing protein 1</fullName>
    </alternativeName>
</protein>
<evidence type="ECO:0000256" key="6">
    <source>
        <dbReference type="ARBA" id="ARBA00023228"/>
    </source>
</evidence>
<evidence type="ECO:0000259" key="11">
    <source>
        <dbReference type="PROSITE" id="PS51886"/>
    </source>
</evidence>
<dbReference type="Pfam" id="PF07534">
    <property type="entry name" value="TLD"/>
    <property type="match status" value="1"/>
</dbReference>
<evidence type="ECO:0000313" key="12">
    <source>
        <dbReference type="EMBL" id="KAJ1084120.1"/>
    </source>
</evidence>
<keyword evidence="13" id="KW-1185">Reference proteome</keyword>
<dbReference type="PANTHER" id="PTHR23354">
    <property type="entry name" value="NUCLEOLAR PROTEIN 7/ESTROGEN RECEPTOR COACTIVATOR-RELATED"/>
    <property type="match status" value="1"/>
</dbReference>
<dbReference type="GO" id="GO:0016020">
    <property type="term" value="C:membrane"/>
    <property type="evidence" value="ECO:0007669"/>
    <property type="project" value="UniProtKB-SubCell"/>
</dbReference>
<evidence type="ECO:0000256" key="1">
    <source>
        <dbReference type="ARBA" id="ARBA00004370"/>
    </source>
</evidence>
<evidence type="ECO:0000256" key="8">
    <source>
        <dbReference type="ARBA" id="ARBA00041780"/>
    </source>
</evidence>
<dbReference type="InterPro" id="IPR006571">
    <property type="entry name" value="TLDc_dom"/>
</dbReference>
<dbReference type="GO" id="GO:0006979">
    <property type="term" value="P:response to oxidative stress"/>
    <property type="evidence" value="ECO:0007669"/>
    <property type="project" value="TreeGrafter"/>
</dbReference>
<dbReference type="GO" id="GO:0005764">
    <property type="term" value="C:lysosome"/>
    <property type="evidence" value="ECO:0007669"/>
    <property type="project" value="UniProtKB-SubCell"/>
</dbReference>
<dbReference type="SMART" id="SM00584">
    <property type="entry name" value="TLDc"/>
    <property type="match status" value="1"/>
</dbReference>
<sequence length="437" mass="48742">MTDATGADKASRKSVSLEKFKAYVSGALPESMITRFFDGIRSTNVESKSGAVSEEFTKEQLTVYISDLYRGHVDQRGSAIIRIIAITEDKQVKGSQVQQFIDDLIGALLQVLQFRKLLNGWILKHTFDSVAGGNALVAHLLSELKPTDKRVLTDDQVLEFSWNVRDIGDWVYRIPLVSTFLLAVFSHGLSVMLPDSESSKGQGSLSNLVPKCRSKAPPCDSVLGLLAVMFINSYLPQEAQHRWRPYFSTRAHGESFSQLCAQIVSQGPSVLIVKDTGGNIFGGFASQSWEIKPQFQGDSKCFLFSIVPRMEVYMYSGYNDHYMYLNSGQQTMPNGLGMGGQHNYFGLWIDSDFGKGHSRAKPKCTTYNSPQLSSTENFKIDVLEVWGVGHQQKSDEKSKKSILDRDPEAQALLEMTGRARHSDGLRHKAKDEQEDED</sequence>
<reference evidence="12" key="1">
    <citation type="journal article" date="2022" name="bioRxiv">
        <title>Sequencing and chromosome-scale assembly of the giantPleurodeles waltlgenome.</title>
        <authorList>
            <person name="Brown T."/>
            <person name="Elewa A."/>
            <person name="Iarovenko S."/>
            <person name="Subramanian E."/>
            <person name="Araus A.J."/>
            <person name="Petzold A."/>
            <person name="Susuki M."/>
            <person name="Suzuki K.-i.T."/>
            <person name="Hayashi T."/>
            <person name="Toyoda A."/>
            <person name="Oliveira C."/>
            <person name="Osipova E."/>
            <person name="Leigh N.D."/>
            <person name="Simon A."/>
            <person name="Yun M.H."/>
        </authorList>
    </citation>
    <scope>NUCLEOTIDE SEQUENCE</scope>
    <source>
        <strain evidence="12">20211129_DDA</strain>
        <tissue evidence="12">Liver</tissue>
    </source>
</reference>
<gene>
    <name evidence="12" type="ORF">NDU88_004273</name>
</gene>